<evidence type="ECO:0000259" key="1">
    <source>
        <dbReference type="Pfam" id="PF18903"/>
    </source>
</evidence>
<dbReference type="Proteomes" id="UP000230869">
    <property type="component" value="Unassembled WGS sequence"/>
</dbReference>
<feature type="domain" description="DUF5659" evidence="1">
    <location>
        <begin position="15"/>
        <end position="86"/>
    </location>
</feature>
<dbReference type="AlphaFoldDB" id="A0A2M6K815"/>
<dbReference type="Pfam" id="PF18903">
    <property type="entry name" value="DUF5659"/>
    <property type="match status" value="1"/>
</dbReference>
<gene>
    <name evidence="2" type="ORF">COV49_04315</name>
</gene>
<accession>A0A2M6K815</accession>
<dbReference type="EMBL" id="PCWW01000072">
    <property type="protein sequence ID" value="PIR12771.1"/>
    <property type="molecule type" value="Genomic_DNA"/>
</dbReference>
<reference evidence="2 3" key="1">
    <citation type="submission" date="2017-09" db="EMBL/GenBank/DDBJ databases">
        <title>Depth-based differentiation of microbial function through sediment-hosted aquifers and enrichment of novel symbionts in the deep terrestrial subsurface.</title>
        <authorList>
            <person name="Probst A.J."/>
            <person name="Ladd B."/>
            <person name="Jarett J.K."/>
            <person name="Geller-Mcgrath D.E."/>
            <person name="Sieber C.M."/>
            <person name="Emerson J.B."/>
            <person name="Anantharaman K."/>
            <person name="Thomas B.C."/>
            <person name="Malmstrom R."/>
            <person name="Stieglmeier M."/>
            <person name="Klingl A."/>
            <person name="Woyke T."/>
            <person name="Ryan C.M."/>
            <person name="Banfield J.F."/>
        </authorList>
    </citation>
    <scope>NUCLEOTIDE SEQUENCE [LARGE SCALE GENOMIC DNA]</scope>
    <source>
        <strain evidence="2">CG11_big_fil_rev_8_21_14_0_20_39_10</strain>
    </source>
</reference>
<comment type="caution">
    <text evidence="2">The sequence shown here is derived from an EMBL/GenBank/DDBJ whole genome shotgun (WGS) entry which is preliminary data.</text>
</comment>
<dbReference type="InterPro" id="IPR043718">
    <property type="entry name" value="DUF5659"/>
</dbReference>
<sequence length="86" mass="9900">MESKKIPLDDPAYVFTTYDLGCSTALLCVDFKLLSIEKTNPKKALFVFRRKVGIEETANSYFADRLEVKARSFFDHLKALKNKLYS</sequence>
<name>A0A2M6K815_9BACT</name>
<proteinExistence type="predicted"/>
<organism evidence="2 3">
    <name type="scientific">Candidatus Falkowbacteria bacterium CG11_big_fil_rev_8_21_14_0_20_39_10</name>
    <dbReference type="NCBI Taxonomy" id="1974570"/>
    <lineage>
        <taxon>Bacteria</taxon>
        <taxon>Candidatus Falkowiibacteriota</taxon>
    </lineage>
</organism>
<protein>
    <recommendedName>
        <fullName evidence="1">DUF5659 domain-containing protein</fullName>
    </recommendedName>
</protein>
<evidence type="ECO:0000313" key="3">
    <source>
        <dbReference type="Proteomes" id="UP000230869"/>
    </source>
</evidence>
<evidence type="ECO:0000313" key="2">
    <source>
        <dbReference type="EMBL" id="PIR12771.1"/>
    </source>
</evidence>